<dbReference type="EMBL" id="JXTC01000046">
    <property type="protein sequence ID" value="PON95179.1"/>
    <property type="molecule type" value="Genomic_DNA"/>
</dbReference>
<keyword evidence="1" id="KW-0812">Transmembrane</keyword>
<dbReference type="InParanoid" id="A0A2P5FBK9"/>
<proteinExistence type="predicted"/>
<feature type="transmembrane region" description="Helical" evidence="1">
    <location>
        <begin position="86"/>
        <end position="106"/>
    </location>
</feature>
<protein>
    <submittedName>
        <fullName evidence="2">Uncharacterized protein</fullName>
    </submittedName>
</protein>
<keyword evidence="3" id="KW-1185">Reference proteome</keyword>
<dbReference type="Proteomes" id="UP000237000">
    <property type="component" value="Unassembled WGS sequence"/>
</dbReference>
<feature type="non-terminal residue" evidence="2">
    <location>
        <position position="114"/>
    </location>
</feature>
<accession>A0A2P5FBK9</accession>
<dbReference type="AlphaFoldDB" id="A0A2P5FBK9"/>
<reference evidence="3" key="1">
    <citation type="submission" date="2016-06" db="EMBL/GenBank/DDBJ databases">
        <title>Parallel loss of symbiosis genes in relatives of nitrogen-fixing non-legume Parasponia.</title>
        <authorList>
            <person name="Van Velzen R."/>
            <person name="Holmer R."/>
            <person name="Bu F."/>
            <person name="Rutten L."/>
            <person name="Van Zeijl A."/>
            <person name="Liu W."/>
            <person name="Santuari L."/>
            <person name="Cao Q."/>
            <person name="Sharma T."/>
            <person name="Shen D."/>
            <person name="Roswanjaya Y."/>
            <person name="Wardhani T."/>
            <person name="Kalhor M.S."/>
            <person name="Jansen J."/>
            <person name="Van den Hoogen J."/>
            <person name="Gungor B."/>
            <person name="Hartog M."/>
            <person name="Hontelez J."/>
            <person name="Verver J."/>
            <person name="Yang W.-C."/>
            <person name="Schijlen E."/>
            <person name="Repin R."/>
            <person name="Schilthuizen M."/>
            <person name="Schranz E."/>
            <person name="Heidstra R."/>
            <person name="Miyata K."/>
            <person name="Fedorova E."/>
            <person name="Kohlen W."/>
            <person name="Bisseling T."/>
            <person name="Smit S."/>
            <person name="Geurts R."/>
        </authorList>
    </citation>
    <scope>NUCLEOTIDE SEQUENCE [LARGE SCALE GENOMIC DNA]</scope>
    <source>
        <strain evidence="3">cv. RG33-2</strain>
    </source>
</reference>
<organism evidence="2 3">
    <name type="scientific">Trema orientale</name>
    <name type="common">Charcoal tree</name>
    <name type="synonym">Celtis orientalis</name>
    <dbReference type="NCBI Taxonomy" id="63057"/>
    <lineage>
        <taxon>Eukaryota</taxon>
        <taxon>Viridiplantae</taxon>
        <taxon>Streptophyta</taxon>
        <taxon>Embryophyta</taxon>
        <taxon>Tracheophyta</taxon>
        <taxon>Spermatophyta</taxon>
        <taxon>Magnoliopsida</taxon>
        <taxon>eudicotyledons</taxon>
        <taxon>Gunneridae</taxon>
        <taxon>Pentapetalae</taxon>
        <taxon>rosids</taxon>
        <taxon>fabids</taxon>
        <taxon>Rosales</taxon>
        <taxon>Cannabaceae</taxon>
        <taxon>Trema</taxon>
    </lineage>
</organism>
<name>A0A2P5FBK9_TREOI</name>
<evidence type="ECO:0000313" key="2">
    <source>
        <dbReference type="EMBL" id="PON95179.1"/>
    </source>
</evidence>
<keyword evidence="1" id="KW-0472">Membrane</keyword>
<sequence>MLNLIDISLKEKVEEGVLELIYTSTNSQVADILTKSLPRVKFEDLISKLGMISSLRGSVEFQSCLFLISLFFTSCKGLGWSASTTLVFMVHVLGIVLFYYSLLLVWNSYFQGLI</sequence>
<keyword evidence="1" id="KW-1133">Transmembrane helix</keyword>
<evidence type="ECO:0000313" key="3">
    <source>
        <dbReference type="Proteomes" id="UP000237000"/>
    </source>
</evidence>
<evidence type="ECO:0000256" key="1">
    <source>
        <dbReference type="SAM" id="Phobius"/>
    </source>
</evidence>
<gene>
    <name evidence="2" type="ORF">TorRG33x02_090710</name>
</gene>
<comment type="caution">
    <text evidence="2">The sequence shown here is derived from an EMBL/GenBank/DDBJ whole genome shotgun (WGS) entry which is preliminary data.</text>
</comment>